<evidence type="ECO:0000313" key="15">
    <source>
        <dbReference type="Proteomes" id="UP000439903"/>
    </source>
</evidence>
<evidence type="ECO:0000256" key="4">
    <source>
        <dbReference type="ARBA" id="ARBA00022676"/>
    </source>
</evidence>
<evidence type="ECO:0000256" key="8">
    <source>
        <dbReference type="ARBA" id="ARBA00023136"/>
    </source>
</evidence>
<comment type="caution">
    <text evidence="14">The sequence shown here is derived from an EMBL/GenBank/DDBJ whole genome shotgun (WGS) entry which is preliminary data.</text>
</comment>
<comment type="similarity">
    <text evidence="11">Belongs to the chitin synthase family.</text>
</comment>
<evidence type="ECO:0000256" key="10">
    <source>
        <dbReference type="ARBA" id="ARBA00024009"/>
    </source>
</evidence>
<dbReference type="Proteomes" id="UP000439903">
    <property type="component" value="Unassembled WGS sequence"/>
</dbReference>
<evidence type="ECO:0000256" key="11">
    <source>
        <dbReference type="RuleBase" id="RU366040"/>
    </source>
</evidence>
<keyword evidence="5 11" id="KW-0808">Transferase</keyword>
<dbReference type="InterPro" id="IPR013616">
    <property type="entry name" value="Chitin_synth_N"/>
</dbReference>
<accession>A0A8H3XAM1</accession>
<dbReference type="EC" id="2.4.1.16" evidence="2 11"/>
<dbReference type="GO" id="GO:0030428">
    <property type="term" value="C:cell septum"/>
    <property type="evidence" value="ECO:0007669"/>
    <property type="project" value="TreeGrafter"/>
</dbReference>
<keyword evidence="7 11" id="KW-1133">Transmembrane helix</keyword>
<feature type="transmembrane region" description="Helical" evidence="11">
    <location>
        <begin position="482"/>
        <end position="504"/>
    </location>
</feature>
<dbReference type="EMBL" id="WTPW01001346">
    <property type="protein sequence ID" value="KAF0441306.1"/>
    <property type="molecule type" value="Genomic_DNA"/>
</dbReference>
<dbReference type="Pfam" id="PF01644">
    <property type="entry name" value="Chitin_synth_1"/>
    <property type="match status" value="1"/>
</dbReference>
<evidence type="ECO:0000256" key="3">
    <source>
        <dbReference type="ARBA" id="ARBA00022475"/>
    </source>
</evidence>
<dbReference type="GO" id="GO:0005886">
    <property type="term" value="C:plasma membrane"/>
    <property type="evidence" value="ECO:0007669"/>
    <property type="project" value="UniProtKB-SubCell"/>
</dbReference>
<feature type="transmembrane region" description="Helical" evidence="11">
    <location>
        <begin position="442"/>
        <end position="462"/>
    </location>
</feature>
<dbReference type="InterPro" id="IPR004835">
    <property type="entry name" value="Chitin_synth"/>
</dbReference>
<dbReference type="PANTHER" id="PTHR22914">
    <property type="entry name" value="CHITIN SYNTHASE"/>
    <property type="match status" value="1"/>
</dbReference>
<dbReference type="InterPro" id="IPR029044">
    <property type="entry name" value="Nucleotide-diphossugar_trans"/>
</dbReference>
<dbReference type="GO" id="GO:0006031">
    <property type="term" value="P:chitin biosynthetic process"/>
    <property type="evidence" value="ECO:0007669"/>
    <property type="project" value="UniProtKB-UniRule"/>
</dbReference>
<evidence type="ECO:0000256" key="5">
    <source>
        <dbReference type="ARBA" id="ARBA00022679"/>
    </source>
</evidence>
<dbReference type="OrthoDB" id="26569at2759"/>
<gene>
    <name evidence="14" type="ORF">F8M41_003850</name>
</gene>
<dbReference type="SUPFAM" id="SSF53448">
    <property type="entry name" value="Nucleotide-diphospho-sugar transferases"/>
    <property type="match status" value="1"/>
</dbReference>
<keyword evidence="8 11" id="KW-0472">Membrane</keyword>
<evidence type="ECO:0000256" key="1">
    <source>
        <dbReference type="ARBA" id="ARBA00004651"/>
    </source>
</evidence>
<comment type="function">
    <text evidence="10 11">Polymerizes chitin, a structural polymer of the cell wall and septum, by transferring the sugar moiety of UDP-GlcNAc to the non-reducing end of the growing chitin polymer.</text>
</comment>
<dbReference type="CDD" id="cd04190">
    <property type="entry name" value="Chitin_synth_C"/>
    <property type="match status" value="1"/>
</dbReference>
<keyword evidence="15" id="KW-1185">Reference proteome</keyword>
<organism evidence="14 15">
    <name type="scientific">Gigaspora margarita</name>
    <dbReference type="NCBI Taxonomy" id="4874"/>
    <lineage>
        <taxon>Eukaryota</taxon>
        <taxon>Fungi</taxon>
        <taxon>Fungi incertae sedis</taxon>
        <taxon>Mucoromycota</taxon>
        <taxon>Glomeromycotina</taxon>
        <taxon>Glomeromycetes</taxon>
        <taxon>Diversisporales</taxon>
        <taxon>Gigasporaceae</taxon>
        <taxon>Gigaspora</taxon>
    </lineage>
</organism>
<dbReference type="Pfam" id="PF08407">
    <property type="entry name" value="Chitin_synth_1N"/>
    <property type="match status" value="1"/>
</dbReference>
<evidence type="ECO:0000256" key="6">
    <source>
        <dbReference type="ARBA" id="ARBA00022692"/>
    </source>
</evidence>
<keyword evidence="4 11" id="KW-0328">Glycosyltransferase</keyword>
<dbReference type="GO" id="GO:0071555">
    <property type="term" value="P:cell wall organization"/>
    <property type="evidence" value="ECO:0007669"/>
    <property type="project" value="UniProtKB-KW"/>
</dbReference>
<keyword evidence="9 11" id="KW-0961">Cell wall biogenesis/degradation</keyword>
<dbReference type="GO" id="GO:0004100">
    <property type="term" value="F:chitin synthase activity"/>
    <property type="evidence" value="ECO:0007669"/>
    <property type="project" value="UniProtKB-UniRule"/>
</dbReference>
<feature type="domain" description="Chitin synthase N-terminal" evidence="13">
    <location>
        <begin position="25"/>
        <end position="88"/>
    </location>
</feature>
<evidence type="ECO:0000259" key="13">
    <source>
        <dbReference type="Pfam" id="PF08407"/>
    </source>
</evidence>
<evidence type="ECO:0000256" key="12">
    <source>
        <dbReference type="SAM" id="MobiDB-lite"/>
    </source>
</evidence>
<comment type="subcellular location">
    <subcellularLocation>
        <location evidence="1 11">Cell membrane</location>
        <topology evidence="1 11">Multi-pass membrane protein</topology>
    </subcellularLocation>
</comment>
<keyword evidence="3 11" id="KW-1003">Cell membrane</keyword>
<feature type="transmembrane region" description="Helical" evidence="11">
    <location>
        <begin position="564"/>
        <end position="584"/>
    </location>
</feature>
<comment type="catalytic activity">
    <reaction evidence="11">
        <text>[(1-&gt;4)-N-acetyl-beta-D-glucosaminyl](n) + UDP-N-acetyl-alpha-D-glucosamine = [(1-&gt;4)-N-acetyl-beta-D-glucosaminyl](n+1) + UDP + H(+)</text>
        <dbReference type="Rhea" id="RHEA:16637"/>
        <dbReference type="Rhea" id="RHEA-COMP:9593"/>
        <dbReference type="Rhea" id="RHEA-COMP:9595"/>
        <dbReference type="ChEBI" id="CHEBI:15378"/>
        <dbReference type="ChEBI" id="CHEBI:17029"/>
        <dbReference type="ChEBI" id="CHEBI:57705"/>
        <dbReference type="ChEBI" id="CHEBI:58223"/>
        <dbReference type="EC" id="2.4.1.16"/>
    </reaction>
</comment>
<name>A0A8H3XAM1_GIGMA</name>
<feature type="transmembrane region" description="Helical" evidence="11">
    <location>
        <begin position="402"/>
        <end position="421"/>
    </location>
</feature>
<feature type="transmembrane region" description="Helical" evidence="11">
    <location>
        <begin position="720"/>
        <end position="746"/>
    </location>
</feature>
<evidence type="ECO:0000256" key="2">
    <source>
        <dbReference type="ARBA" id="ARBA00012543"/>
    </source>
</evidence>
<dbReference type="AlphaFoldDB" id="A0A8H3XAM1"/>
<keyword evidence="6 11" id="KW-0812">Transmembrane</keyword>
<reference evidence="14 15" key="1">
    <citation type="journal article" date="2019" name="Environ. Microbiol.">
        <title>At the nexus of three kingdoms: the genome of the mycorrhizal fungus Gigaspora margarita provides insights into plant, endobacterial and fungal interactions.</title>
        <authorList>
            <person name="Venice F."/>
            <person name="Ghignone S."/>
            <person name="Salvioli di Fossalunga A."/>
            <person name="Amselem J."/>
            <person name="Novero M."/>
            <person name="Xianan X."/>
            <person name="Sedzielewska Toro K."/>
            <person name="Morin E."/>
            <person name="Lipzen A."/>
            <person name="Grigoriev I.V."/>
            <person name="Henrissat B."/>
            <person name="Martin F.M."/>
            <person name="Bonfante P."/>
        </authorList>
    </citation>
    <scope>NUCLEOTIDE SEQUENCE [LARGE SCALE GENOMIC DNA]</scope>
    <source>
        <strain evidence="14 15">BEG34</strain>
    </source>
</reference>
<sequence>MENEQNGFMSRGGSSSNDDIESKNEKITLINGKFIRDCQIPSNLLENCKHRDNREFTHMRYTACTCDPDDFLDDGFTLRQAEYKRQTELFIVVTMYDEDVTELSRTFHGIVENIASLCSRRRRIWNEDSWQKVVVCIVSDGRKKFHESCLAYLTALGVYQNGVAIESIDEVKVKAHIFEYTTQISIDQKMKTTTTDVPIQILFCHKEKNAKKINSHRWFFNAFGPVLQPKICILIDVGTRPGNNSLYNLWETFISHPNVAGACGEIVAMTTWYKLLNPIVGAQYFEYKMSNILDKPLESVFGYITVLPGAFSAYRYIALQNTIVNGVPEGPLASYFKGENKEEKSTNNIFTANMYLAEDRILCFELVTKRNGEWLLHYVKSSIAETDIPKSIDKLISQRRRWLNGSFFASLYAVSHFYYILRSKHSSGRKFFLLIEMLYQAYNLFFSWFALGNFYLTFYILGNFLYNLQAFPISSDETISKIIEYTFNGIKWVYFALLFAQIIFAMGNKPKSSKYAYIISMIYFCLVMIYTLFAGFWFAINVIINSLNRDTNIIDFLEDVEFRSTILALFSTYGLYFLASLLMLDPWHMFTCIIQYILLVPVYVNILNIYAFCNVHDVSWGTREEDVDSELNKVVVHENSAQVASIDVTDEYEKAWKSLNRPKENKPRNMGIITEEEYRKRFRIYLVFLWILSNIILATIITIDVPFFESNSGQSSRINGYITFILWSVAGLAAFRFFGTLTYFILELPKTLRSTLRNLID</sequence>
<dbReference type="PANTHER" id="PTHR22914:SF9">
    <property type="entry name" value="CHITIN SYNTHASE 1"/>
    <property type="match status" value="1"/>
</dbReference>
<evidence type="ECO:0000313" key="14">
    <source>
        <dbReference type="EMBL" id="KAF0441306.1"/>
    </source>
</evidence>
<evidence type="ECO:0000256" key="7">
    <source>
        <dbReference type="ARBA" id="ARBA00022989"/>
    </source>
</evidence>
<feature type="transmembrane region" description="Helical" evidence="11">
    <location>
        <begin position="516"/>
        <end position="544"/>
    </location>
</feature>
<proteinExistence type="inferred from homology"/>
<protein>
    <recommendedName>
        <fullName evidence="2 11">Chitin synthase</fullName>
        <ecNumber evidence="2 11">2.4.1.16</ecNumber>
    </recommendedName>
</protein>
<feature type="compositionally biased region" description="Polar residues" evidence="12">
    <location>
        <begin position="1"/>
        <end position="17"/>
    </location>
</feature>
<feature type="transmembrane region" description="Helical" evidence="11">
    <location>
        <begin position="684"/>
        <end position="708"/>
    </location>
</feature>
<evidence type="ECO:0000256" key="9">
    <source>
        <dbReference type="ARBA" id="ARBA00023316"/>
    </source>
</evidence>
<feature type="region of interest" description="Disordered" evidence="12">
    <location>
        <begin position="1"/>
        <end position="22"/>
    </location>
</feature>